<organism evidence="2 3">
    <name type="scientific">Emergomyces africanus</name>
    <dbReference type="NCBI Taxonomy" id="1955775"/>
    <lineage>
        <taxon>Eukaryota</taxon>
        <taxon>Fungi</taxon>
        <taxon>Dikarya</taxon>
        <taxon>Ascomycota</taxon>
        <taxon>Pezizomycotina</taxon>
        <taxon>Eurotiomycetes</taxon>
        <taxon>Eurotiomycetidae</taxon>
        <taxon>Onygenales</taxon>
        <taxon>Ajellomycetaceae</taxon>
        <taxon>Emergomyces</taxon>
    </lineage>
</organism>
<dbReference type="AlphaFoldDB" id="A0A1B7P045"/>
<evidence type="ECO:0000313" key="3">
    <source>
        <dbReference type="Proteomes" id="UP000091918"/>
    </source>
</evidence>
<accession>A0A1B7P045</accession>
<feature type="compositionally biased region" description="Low complexity" evidence="1">
    <location>
        <begin position="322"/>
        <end position="335"/>
    </location>
</feature>
<feature type="compositionally biased region" description="Basic and acidic residues" evidence="1">
    <location>
        <begin position="475"/>
        <end position="485"/>
    </location>
</feature>
<name>A0A1B7P045_9EURO</name>
<evidence type="ECO:0000256" key="1">
    <source>
        <dbReference type="SAM" id="MobiDB-lite"/>
    </source>
</evidence>
<dbReference type="PANTHER" id="PTHR42032">
    <property type="entry name" value="YALI0E30679P"/>
    <property type="match status" value="1"/>
</dbReference>
<feature type="compositionally biased region" description="Polar residues" evidence="1">
    <location>
        <begin position="57"/>
        <end position="68"/>
    </location>
</feature>
<feature type="compositionally biased region" description="Polar residues" evidence="1">
    <location>
        <begin position="344"/>
        <end position="353"/>
    </location>
</feature>
<keyword evidence="3" id="KW-1185">Reference proteome</keyword>
<gene>
    <name evidence="2" type="ORF">ACJ72_03257</name>
</gene>
<feature type="region of interest" description="Disordered" evidence="1">
    <location>
        <begin position="1"/>
        <end position="68"/>
    </location>
</feature>
<dbReference type="Proteomes" id="UP000091918">
    <property type="component" value="Unassembled WGS sequence"/>
</dbReference>
<feature type="compositionally biased region" description="Gly residues" evidence="1">
    <location>
        <begin position="496"/>
        <end position="513"/>
    </location>
</feature>
<dbReference type="EMBL" id="LGUA01000311">
    <property type="protein sequence ID" value="OAX82395.1"/>
    <property type="molecule type" value="Genomic_DNA"/>
</dbReference>
<protein>
    <submittedName>
        <fullName evidence="2">Uncharacterized protein</fullName>
    </submittedName>
</protein>
<feature type="compositionally biased region" description="Low complexity" evidence="1">
    <location>
        <begin position="13"/>
        <end position="25"/>
    </location>
</feature>
<sequence>MPESRIYSSNQTSSQPGASAAGSAPHLRHRPLSRAATTTFSEQLSNTPPGPARLRRSSTFSDTVSEARNSIKSSTDDLFLPRVDSNTRSLDDGNDSHWQSVPLVLALLPAVGGLLFQNGSAVATDVTLLVLAAVFLNWSIRLPWDWYHSAQAVSRSLISEGEFDVDAIIEEPEESEPELDNDEDNDPKLISRKSSPTTPPATSPRSVVTKAAMAELHRHELAALASCFLLPIVGAWLLHALRSQLSRPSEGLVSNYNLTVFLLASEIRPFSHLLKMVQARTLYLQRLVSSNNGEHRDKIDASKILDLSTRLEELEAHIAEAANQHQRQHQQSPHHNSASHENIPPTTTSTIKNSLPDKQPPQPDLSAITRAMRRYEKRAALHTHETETRLHSLEKRLSDAISLSTAAAAAAAQRSSTARDSSPIFMMLNWMCCAVVLPAQVVWGLCYMPFRMVWWWARWALGWVGVGVTVGGSSEEGRGDGKDGGKGLGRRKSSGSGHGNGNSTGTGTGGGYGAKRASPPISISRELIGSSTTTAAAASLPS</sequence>
<dbReference type="STRING" id="1658172.A0A1B7P045"/>
<proteinExistence type="predicted"/>
<reference evidence="2 3" key="1">
    <citation type="submission" date="2015-07" db="EMBL/GenBank/DDBJ databases">
        <title>Emmonsia species relationships and genome sequence.</title>
        <authorList>
            <person name="Cuomo C.A."/>
            <person name="Schwartz I.S."/>
            <person name="Kenyon C."/>
            <person name="de Hoog G.S."/>
            <person name="Govender N.P."/>
            <person name="Botha A."/>
            <person name="Moreno L."/>
            <person name="de Vries M."/>
            <person name="Munoz J.F."/>
            <person name="Stielow J.B."/>
        </authorList>
    </citation>
    <scope>NUCLEOTIDE SEQUENCE [LARGE SCALE GENOMIC DNA]</scope>
    <source>
        <strain evidence="2 3">CBS 136260</strain>
    </source>
</reference>
<evidence type="ECO:0000313" key="2">
    <source>
        <dbReference type="EMBL" id="OAX82395.1"/>
    </source>
</evidence>
<feature type="compositionally biased region" description="Acidic residues" evidence="1">
    <location>
        <begin position="171"/>
        <end position="185"/>
    </location>
</feature>
<feature type="region of interest" description="Disordered" evidence="1">
    <location>
        <begin position="322"/>
        <end position="364"/>
    </location>
</feature>
<feature type="region of interest" description="Disordered" evidence="1">
    <location>
        <begin position="472"/>
        <end position="518"/>
    </location>
</feature>
<dbReference type="OrthoDB" id="5422510at2759"/>
<comment type="caution">
    <text evidence="2">The sequence shown here is derived from an EMBL/GenBank/DDBJ whole genome shotgun (WGS) entry which is preliminary data.</text>
</comment>
<feature type="region of interest" description="Disordered" evidence="1">
    <location>
        <begin position="171"/>
        <end position="206"/>
    </location>
</feature>
<dbReference type="PANTHER" id="PTHR42032:SF1">
    <property type="entry name" value="YALI0E30679P"/>
    <property type="match status" value="1"/>
</dbReference>
<feature type="compositionally biased region" description="Polar residues" evidence="1">
    <location>
        <begin position="1"/>
        <end position="12"/>
    </location>
</feature>
<feature type="compositionally biased region" description="Polar residues" evidence="1">
    <location>
        <begin position="35"/>
        <end position="47"/>
    </location>
</feature>